<dbReference type="InterPro" id="IPR004447">
    <property type="entry name" value="Peptidase_S41A"/>
</dbReference>
<evidence type="ECO:0000313" key="8">
    <source>
        <dbReference type="EMBL" id="EHO63584.1"/>
    </source>
</evidence>
<keyword evidence="3 5" id="KW-0378">Hydrolase</keyword>
<dbReference type="RefSeq" id="WP_008859105.1">
    <property type="nucleotide sequence ID" value="NZ_JH591187.1"/>
</dbReference>
<accession>H1CZ13</accession>
<dbReference type="InterPro" id="IPR005151">
    <property type="entry name" value="Tail-specific_protease"/>
</dbReference>
<dbReference type="SMART" id="SM00245">
    <property type="entry name" value="TSPc"/>
    <property type="match status" value="1"/>
</dbReference>
<evidence type="ECO:0000256" key="2">
    <source>
        <dbReference type="ARBA" id="ARBA00022670"/>
    </source>
</evidence>
<keyword evidence="4 5" id="KW-0720">Serine protease</keyword>
<dbReference type="Proteomes" id="UP000003277">
    <property type="component" value="Unassembled WGS sequence"/>
</dbReference>
<keyword evidence="6" id="KW-0812">Transmembrane</keyword>
<feature type="domain" description="PDZ" evidence="7">
    <location>
        <begin position="97"/>
        <end position="163"/>
    </location>
</feature>
<dbReference type="OrthoDB" id="9812068at2"/>
<keyword evidence="2 5" id="KW-0645">Protease</keyword>
<protein>
    <submittedName>
        <fullName evidence="8">C-terminal processing peptidase</fullName>
    </submittedName>
</protein>
<dbReference type="PATRIC" id="fig|742743.3.peg.612"/>
<dbReference type="eggNOG" id="COG0793">
    <property type="taxonomic scope" value="Bacteria"/>
</dbReference>
<evidence type="ECO:0000256" key="3">
    <source>
        <dbReference type="ARBA" id="ARBA00022801"/>
    </source>
</evidence>
<proteinExistence type="inferred from homology"/>
<dbReference type="Gene3D" id="3.30.750.44">
    <property type="match status" value="1"/>
</dbReference>
<dbReference type="GO" id="GO:0008236">
    <property type="term" value="F:serine-type peptidase activity"/>
    <property type="evidence" value="ECO:0007669"/>
    <property type="project" value="UniProtKB-KW"/>
</dbReference>
<reference evidence="8 9" key="1">
    <citation type="submission" date="2011-11" db="EMBL/GenBank/DDBJ databases">
        <title>The Genome Sequence of Dialister succinatiphilus YIT 11850.</title>
        <authorList>
            <consortium name="The Broad Institute Genome Sequencing Platform"/>
            <person name="Earl A."/>
            <person name="Ward D."/>
            <person name="Feldgarden M."/>
            <person name="Gevers D."/>
            <person name="Morotomi M."/>
            <person name="Young S.K."/>
            <person name="Zeng Q."/>
            <person name="Gargeya S."/>
            <person name="Fitzgerald M."/>
            <person name="Haas B."/>
            <person name="Abouelleil A."/>
            <person name="Alvarado L."/>
            <person name="Arachchi H.M."/>
            <person name="Berlin A."/>
            <person name="Brown A."/>
            <person name="Chapman S.B."/>
            <person name="Dunbar C."/>
            <person name="Gearin G."/>
            <person name="Goldberg J."/>
            <person name="Griggs A."/>
            <person name="Gujja S."/>
            <person name="Heiman D."/>
            <person name="Howarth C."/>
            <person name="Lui A."/>
            <person name="MacDonald P.J.P."/>
            <person name="Montmayeur A."/>
            <person name="Murphy C."/>
            <person name="Neiman D."/>
            <person name="Pearson M."/>
            <person name="Priest M."/>
            <person name="Roberts A."/>
            <person name="Saif S."/>
            <person name="Shea T."/>
            <person name="Sisk P."/>
            <person name="Stolte C."/>
            <person name="Sykes S."/>
            <person name="Wortman J."/>
            <person name="Nusbaum C."/>
            <person name="Birren B."/>
        </authorList>
    </citation>
    <scope>NUCLEOTIDE SEQUENCE [LARGE SCALE GENOMIC DNA]</scope>
    <source>
        <strain evidence="8 9">YIT 11850</strain>
    </source>
</reference>
<dbReference type="PANTHER" id="PTHR32060:SF30">
    <property type="entry name" value="CARBOXY-TERMINAL PROCESSING PROTEASE CTPA"/>
    <property type="match status" value="1"/>
</dbReference>
<dbReference type="GO" id="GO:0030288">
    <property type="term" value="C:outer membrane-bounded periplasmic space"/>
    <property type="evidence" value="ECO:0007669"/>
    <property type="project" value="TreeGrafter"/>
</dbReference>
<feature type="transmembrane region" description="Helical" evidence="6">
    <location>
        <begin position="16"/>
        <end position="38"/>
    </location>
</feature>
<dbReference type="GO" id="GO:0007165">
    <property type="term" value="P:signal transduction"/>
    <property type="evidence" value="ECO:0007669"/>
    <property type="project" value="TreeGrafter"/>
</dbReference>
<dbReference type="AlphaFoldDB" id="H1CZ13"/>
<evidence type="ECO:0000256" key="1">
    <source>
        <dbReference type="ARBA" id="ARBA00009179"/>
    </source>
</evidence>
<sequence>MGKQWKLFLRTHWKSGLSCVCGTVILSGFVILGGAYWLTDGQPVSFFHFLQNYRLVKNNYFRPINEEALWQGASKGMLSSLEDPYSSILAGDTYNSFMETTNGEYGGIGVVMGLDADGFIRIFNVFEGSAAEKAGIRNGDIILSVDGTDVNDLGLTGTAQAVRGENGTEVNLSIAREQKTLDFAVNRSNVSLPTVLSRMVDDHIGYIHIFTFSRHTPEEFKKQLSSLKDQGCEKLIIDLRMNPGGMIDSVVAVADQILTGGTVVSYHTRHQGSENFTIKGIENPMPMAVLIDKNSASAAEILAGAVQDKKEGIIIGETSYGKGTVQAVYPDGDREALKISIAEYRTAAGRIIDKKGIVPDIPVKQTGHPFILSSDTVFQKAVDVLKKEGNRDET</sequence>
<evidence type="ECO:0000313" key="9">
    <source>
        <dbReference type="Proteomes" id="UP000003277"/>
    </source>
</evidence>
<dbReference type="SMART" id="SM00228">
    <property type="entry name" value="PDZ"/>
    <property type="match status" value="1"/>
</dbReference>
<keyword evidence="9" id="KW-1185">Reference proteome</keyword>
<dbReference type="PANTHER" id="PTHR32060">
    <property type="entry name" value="TAIL-SPECIFIC PROTEASE"/>
    <property type="match status" value="1"/>
</dbReference>
<evidence type="ECO:0000256" key="4">
    <source>
        <dbReference type="ARBA" id="ARBA00022825"/>
    </source>
</evidence>
<dbReference type="HOGENOM" id="CLU_017295_3_2_9"/>
<evidence type="ECO:0000259" key="7">
    <source>
        <dbReference type="PROSITE" id="PS50106"/>
    </source>
</evidence>
<gene>
    <name evidence="8" type="ORF">HMPREF9453_00601</name>
</gene>
<dbReference type="STRING" id="742743.HMPREF9453_00601"/>
<keyword evidence="6" id="KW-1133">Transmembrane helix</keyword>
<dbReference type="SUPFAM" id="SSF50156">
    <property type="entry name" value="PDZ domain-like"/>
    <property type="match status" value="1"/>
</dbReference>
<dbReference type="GO" id="GO:0004175">
    <property type="term" value="F:endopeptidase activity"/>
    <property type="evidence" value="ECO:0007669"/>
    <property type="project" value="TreeGrafter"/>
</dbReference>
<dbReference type="NCBIfam" id="TIGR00225">
    <property type="entry name" value="prc"/>
    <property type="match status" value="1"/>
</dbReference>
<dbReference type="CDD" id="cd07560">
    <property type="entry name" value="Peptidase_S41_CPP"/>
    <property type="match status" value="1"/>
</dbReference>
<dbReference type="Pfam" id="PF17820">
    <property type="entry name" value="PDZ_6"/>
    <property type="match status" value="1"/>
</dbReference>
<dbReference type="PROSITE" id="PS50106">
    <property type="entry name" value="PDZ"/>
    <property type="match status" value="1"/>
</dbReference>
<dbReference type="CDD" id="cd06782">
    <property type="entry name" value="cpPDZ_CPP-like"/>
    <property type="match status" value="1"/>
</dbReference>
<dbReference type="SUPFAM" id="SSF52096">
    <property type="entry name" value="ClpP/crotonase"/>
    <property type="match status" value="1"/>
</dbReference>
<dbReference type="Pfam" id="PF03572">
    <property type="entry name" value="Peptidase_S41"/>
    <property type="match status" value="1"/>
</dbReference>
<dbReference type="Gene3D" id="2.30.42.10">
    <property type="match status" value="1"/>
</dbReference>
<evidence type="ECO:0000256" key="5">
    <source>
        <dbReference type="RuleBase" id="RU004404"/>
    </source>
</evidence>
<dbReference type="EMBL" id="ADLT01000015">
    <property type="protein sequence ID" value="EHO63584.1"/>
    <property type="molecule type" value="Genomic_DNA"/>
</dbReference>
<dbReference type="InterPro" id="IPR029045">
    <property type="entry name" value="ClpP/crotonase-like_dom_sf"/>
</dbReference>
<organism evidence="8 9">
    <name type="scientific">Dialister succinatiphilus YIT 11850</name>
    <dbReference type="NCBI Taxonomy" id="742743"/>
    <lineage>
        <taxon>Bacteria</taxon>
        <taxon>Bacillati</taxon>
        <taxon>Bacillota</taxon>
        <taxon>Negativicutes</taxon>
        <taxon>Veillonellales</taxon>
        <taxon>Veillonellaceae</taxon>
        <taxon>Dialister</taxon>
    </lineage>
</organism>
<comment type="similarity">
    <text evidence="1 5">Belongs to the peptidase S41A family.</text>
</comment>
<dbReference type="Pfam" id="PF22694">
    <property type="entry name" value="CtpB_N-like"/>
    <property type="match status" value="1"/>
</dbReference>
<keyword evidence="6" id="KW-0472">Membrane</keyword>
<dbReference type="GO" id="GO:0006508">
    <property type="term" value="P:proteolysis"/>
    <property type="evidence" value="ECO:0007669"/>
    <property type="project" value="UniProtKB-KW"/>
</dbReference>
<comment type="caution">
    <text evidence="8">The sequence shown here is derived from an EMBL/GenBank/DDBJ whole genome shotgun (WGS) entry which is preliminary data.</text>
</comment>
<dbReference type="InterPro" id="IPR041489">
    <property type="entry name" value="PDZ_6"/>
</dbReference>
<dbReference type="InterPro" id="IPR055210">
    <property type="entry name" value="CtpA/B_N"/>
</dbReference>
<dbReference type="InterPro" id="IPR001478">
    <property type="entry name" value="PDZ"/>
</dbReference>
<dbReference type="Gene3D" id="3.90.226.10">
    <property type="entry name" value="2-enoyl-CoA Hydratase, Chain A, domain 1"/>
    <property type="match status" value="1"/>
</dbReference>
<dbReference type="InterPro" id="IPR036034">
    <property type="entry name" value="PDZ_sf"/>
</dbReference>
<name>H1CZ13_9FIRM</name>
<evidence type="ECO:0000256" key="6">
    <source>
        <dbReference type="SAM" id="Phobius"/>
    </source>
</evidence>